<keyword evidence="2 4" id="KW-0238">DNA-binding</keyword>
<keyword evidence="5" id="KW-1133">Transmembrane helix</keyword>
<dbReference type="GO" id="GO:0003700">
    <property type="term" value="F:DNA-binding transcription factor activity"/>
    <property type="evidence" value="ECO:0007669"/>
    <property type="project" value="TreeGrafter"/>
</dbReference>
<dbReference type="RefSeq" id="WP_073081709.1">
    <property type="nucleotide sequence ID" value="NZ_FQXV01000015.1"/>
</dbReference>
<evidence type="ECO:0000256" key="1">
    <source>
        <dbReference type="ARBA" id="ARBA00023015"/>
    </source>
</evidence>
<gene>
    <name evidence="7" type="ORF">SAMN02745823_03393</name>
</gene>
<keyword evidence="5" id="KW-0812">Transmembrane</keyword>
<dbReference type="Pfam" id="PF00440">
    <property type="entry name" value="TetR_N"/>
    <property type="match status" value="1"/>
</dbReference>
<dbReference type="PANTHER" id="PTHR30055:SF234">
    <property type="entry name" value="HTH-TYPE TRANSCRIPTIONAL REGULATOR BETI"/>
    <property type="match status" value="1"/>
</dbReference>
<evidence type="ECO:0000313" key="8">
    <source>
        <dbReference type="Proteomes" id="UP000183995"/>
    </source>
</evidence>
<sequence>MTEKANDKIAAIFEATLALISEQGLHATPMSQIAARAKIGMGTIYHYFPSKEELINALFLEYKVRLLRFITANYAPGAPVRESFKTLLRNMLAYYAENPAELNFLEQCENSPIITEDTKREGMRSAGVLSELFCRAKSENLIKDISFDILGALLSGAIIALAKLCLSGAVGLDSPELDLSLEAMWDMLKR</sequence>
<reference evidence="7 8" key="1">
    <citation type="submission" date="2016-11" db="EMBL/GenBank/DDBJ databases">
        <authorList>
            <person name="Jaros S."/>
            <person name="Januszkiewicz K."/>
            <person name="Wedrychowicz H."/>
        </authorList>
    </citation>
    <scope>NUCLEOTIDE SEQUENCE [LARGE SCALE GENOMIC DNA]</scope>
    <source>
        <strain evidence="7 8">DSM 10068</strain>
    </source>
</reference>
<evidence type="ECO:0000313" key="7">
    <source>
        <dbReference type="EMBL" id="SHI20689.1"/>
    </source>
</evidence>
<protein>
    <submittedName>
        <fullName evidence="7">Transcriptional regulator, TetR family</fullName>
    </submittedName>
</protein>
<dbReference type="GO" id="GO:0000976">
    <property type="term" value="F:transcription cis-regulatory region binding"/>
    <property type="evidence" value="ECO:0007669"/>
    <property type="project" value="TreeGrafter"/>
</dbReference>
<dbReference type="PANTHER" id="PTHR30055">
    <property type="entry name" value="HTH-TYPE TRANSCRIPTIONAL REGULATOR RUTR"/>
    <property type="match status" value="1"/>
</dbReference>
<evidence type="ECO:0000256" key="5">
    <source>
        <dbReference type="SAM" id="Phobius"/>
    </source>
</evidence>
<keyword evidence="3" id="KW-0804">Transcription</keyword>
<dbReference type="Pfam" id="PF22604">
    <property type="entry name" value="TetR_HI_0893_C"/>
    <property type="match status" value="1"/>
</dbReference>
<dbReference type="OrthoDB" id="9812484at2"/>
<dbReference type="InterPro" id="IPR054422">
    <property type="entry name" value="TetR-like_HI_0893_C"/>
</dbReference>
<feature type="domain" description="HTH tetR-type" evidence="6">
    <location>
        <begin position="6"/>
        <end position="66"/>
    </location>
</feature>
<dbReference type="Gene3D" id="1.10.357.10">
    <property type="entry name" value="Tetracycline Repressor, domain 2"/>
    <property type="match status" value="1"/>
</dbReference>
<dbReference type="PROSITE" id="PS50977">
    <property type="entry name" value="HTH_TETR_2"/>
    <property type="match status" value="1"/>
</dbReference>
<dbReference type="InterPro" id="IPR009057">
    <property type="entry name" value="Homeodomain-like_sf"/>
</dbReference>
<keyword evidence="8" id="KW-1185">Reference proteome</keyword>
<dbReference type="STRING" id="1123282.SAMN02745823_03393"/>
<evidence type="ECO:0000256" key="3">
    <source>
        <dbReference type="ARBA" id="ARBA00023163"/>
    </source>
</evidence>
<dbReference type="Proteomes" id="UP000183995">
    <property type="component" value="Unassembled WGS sequence"/>
</dbReference>
<dbReference type="InterPro" id="IPR001647">
    <property type="entry name" value="HTH_TetR"/>
</dbReference>
<dbReference type="SUPFAM" id="SSF46689">
    <property type="entry name" value="Homeodomain-like"/>
    <property type="match status" value="1"/>
</dbReference>
<dbReference type="AlphaFoldDB" id="A0A1M5Z8W8"/>
<dbReference type="InterPro" id="IPR050109">
    <property type="entry name" value="HTH-type_TetR-like_transc_reg"/>
</dbReference>
<feature type="transmembrane region" description="Helical" evidence="5">
    <location>
        <begin position="145"/>
        <end position="170"/>
    </location>
</feature>
<name>A0A1M5Z8W8_9FIRM</name>
<keyword evidence="1" id="KW-0805">Transcription regulation</keyword>
<dbReference type="EMBL" id="FQXV01000015">
    <property type="protein sequence ID" value="SHI20689.1"/>
    <property type="molecule type" value="Genomic_DNA"/>
</dbReference>
<evidence type="ECO:0000256" key="4">
    <source>
        <dbReference type="PROSITE-ProRule" id="PRU00335"/>
    </source>
</evidence>
<accession>A0A1M5Z8W8</accession>
<keyword evidence="5" id="KW-0472">Membrane</keyword>
<proteinExistence type="predicted"/>
<evidence type="ECO:0000256" key="2">
    <source>
        <dbReference type="ARBA" id="ARBA00023125"/>
    </source>
</evidence>
<dbReference type="PRINTS" id="PR00455">
    <property type="entry name" value="HTHTETR"/>
</dbReference>
<evidence type="ECO:0000259" key="6">
    <source>
        <dbReference type="PROSITE" id="PS50977"/>
    </source>
</evidence>
<organism evidence="7 8">
    <name type="scientific">Sporobacter termitidis DSM 10068</name>
    <dbReference type="NCBI Taxonomy" id="1123282"/>
    <lineage>
        <taxon>Bacteria</taxon>
        <taxon>Bacillati</taxon>
        <taxon>Bacillota</taxon>
        <taxon>Clostridia</taxon>
        <taxon>Eubacteriales</taxon>
        <taxon>Oscillospiraceae</taxon>
        <taxon>Sporobacter</taxon>
    </lineage>
</organism>
<feature type="DNA-binding region" description="H-T-H motif" evidence="4">
    <location>
        <begin position="29"/>
        <end position="48"/>
    </location>
</feature>